<feature type="binding site" evidence="5">
    <location>
        <position position="128"/>
    </location>
    <ligand>
        <name>NAD(+)</name>
        <dbReference type="ChEBI" id="CHEBI:57540"/>
    </ligand>
</feature>
<evidence type="ECO:0000256" key="7">
    <source>
        <dbReference type="RuleBase" id="RU000397"/>
    </source>
</evidence>
<dbReference type="Gene3D" id="3.40.50.720">
    <property type="entry name" value="NAD(P)-binding Rossmann-like Domain"/>
    <property type="match status" value="1"/>
</dbReference>
<dbReference type="InterPro" id="IPR020829">
    <property type="entry name" value="GlycerAld_3-P_DH_cat"/>
</dbReference>
<keyword evidence="5" id="KW-0520">NAD</keyword>
<dbReference type="InterPro" id="IPR020828">
    <property type="entry name" value="GlycerAld_3-P_DH_NAD(P)-bd"/>
</dbReference>
<protein>
    <submittedName>
        <fullName evidence="9">D-erythrose-4-phosphate dehydrogenase</fullName>
    </submittedName>
</protein>
<accession>A0Y9R2</accession>
<dbReference type="InterPro" id="IPR036291">
    <property type="entry name" value="NAD(P)-bd_dom_sf"/>
</dbReference>
<keyword evidence="5" id="KW-0547">Nucleotide-binding</keyword>
<dbReference type="EMBL" id="AAVT01000001">
    <property type="protein sequence ID" value="EAW32866.1"/>
    <property type="molecule type" value="Genomic_DNA"/>
</dbReference>
<evidence type="ECO:0000256" key="2">
    <source>
        <dbReference type="ARBA" id="ARBA00011881"/>
    </source>
</evidence>
<dbReference type="PIRSF" id="PIRSF000149">
    <property type="entry name" value="GAP_DH"/>
    <property type="match status" value="1"/>
</dbReference>
<sequence length="357" mass="38811">MAVAVDMIRLAINGYGRIGRCLLRALYESGHRQQMKVVAINEPAELATIAHLTKYDSTHGRFPAEVAHDVGRLLVNGDSIAVTHHQSLSDLDWAEHEVDLVLECSGLYDSLDQLEGHLDQGVKKVLLSQPGLAPIKPIVWGINQRNIVAEDTIISAASCTSNCITPVIDVVHQAFNIECGVITTIHSAMNDQPVIDAYHHTDLRKTRASGQSIIPVETGLAAGIGRVIPDMTGKLEARALRVPTLNVSAMELSVVVTKSPSIDAVNNVLREVSDGALHGVLGYSEEPLASCDYNHDPRSGIVDAAQTRVSGTLVNVLVWFDNEWAYANRMLEIVDYWTGGMSTKNRADKSVVQVNEE</sequence>
<dbReference type="STRING" id="247633.GP2143_16461"/>
<dbReference type="GO" id="GO:0051287">
    <property type="term" value="F:NAD binding"/>
    <property type="evidence" value="ECO:0007669"/>
    <property type="project" value="InterPro"/>
</dbReference>
<name>A0Y9R2_9GAMM</name>
<proteinExistence type="inferred from homology"/>
<dbReference type="SMART" id="SM00846">
    <property type="entry name" value="Gp_dh_N"/>
    <property type="match status" value="1"/>
</dbReference>
<dbReference type="GO" id="GO:0016620">
    <property type="term" value="F:oxidoreductase activity, acting on the aldehyde or oxo group of donors, NAD or NADP as acceptor"/>
    <property type="evidence" value="ECO:0007669"/>
    <property type="project" value="InterPro"/>
</dbReference>
<keyword evidence="10" id="KW-1185">Reference proteome</keyword>
<organism evidence="9 10">
    <name type="scientific">marine gamma proteobacterium HTCC2143</name>
    <dbReference type="NCBI Taxonomy" id="247633"/>
    <lineage>
        <taxon>Bacteria</taxon>
        <taxon>Pseudomonadati</taxon>
        <taxon>Pseudomonadota</taxon>
        <taxon>Gammaproteobacteria</taxon>
        <taxon>Cellvibrionales</taxon>
        <taxon>Spongiibacteraceae</taxon>
        <taxon>BD1-7 clade</taxon>
    </lineage>
</organism>
<feature type="domain" description="Glyceraldehyde 3-phosphate dehydrogenase NAD(P) binding" evidence="8">
    <location>
        <begin position="8"/>
        <end position="159"/>
    </location>
</feature>
<dbReference type="Pfam" id="PF00044">
    <property type="entry name" value="Gp_dh_N"/>
    <property type="match status" value="1"/>
</dbReference>
<feature type="site" description="Activates thiol group during catalysis" evidence="6">
    <location>
        <position position="186"/>
    </location>
</feature>
<evidence type="ECO:0000256" key="1">
    <source>
        <dbReference type="ARBA" id="ARBA00007406"/>
    </source>
</evidence>
<evidence type="ECO:0000313" key="9">
    <source>
        <dbReference type="EMBL" id="EAW32866.1"/>
    </source>
</evidence>
<feature type="binding site" evidence="5">
    <location>
        <position position="322"/>
    </location>
    <ligand>
        <name>NAD(+)</name>
        <dbReference type="ChEBI" id="CHEBI:57540"/>
    </ligand>
</feature>
<dbReference type="PANTHER" id="PTHR43148">
    <property type="entry name" value="GLYCERALDEHYDE-3-PHOSPHATE DEHYDROGENASE 2"/>
    <property type="match status" value="1"/>
</dbReference>
<evidence type="ECO:0000256" key="6">
    <source>
        <dbReference type="PIRSR" id="PIRSR000149-4"/>
    </source>
</evidence>
<dbReference type="Gene3D" id="3.30.360.10">
    <property type="entry name" value="Dihydrodipicolinate Reductase, domain 2"/>
    <property type="match status" value="1"/>
</dbReference>
<dbReference type="SUPFAM" id="SSF55347">
    <property type="entry name" value="Glyceraldehyde-3-phosphate dehydrogenase-like, C-terminal domain"/>
    <property type="match status" value="1"/>
</dbReference>
<comment type="caution">
    <text evidence="9">The sequence shown here is derived from an EMBL/GenBank/DDBJ whole genome shotgun (WGS) entry which is preliminary data.</text>
</comment>
<evidence type="ECO:0000313" key="10">
    <source>
        <dbReference type="Proteomes" id="UP000004931"/>
    </source>
</evidence>
<evidence type="ECO:0000256" key="5">
    <source>
        <dbReference type="PIRSR" id="PIRSR000149-3"/>
    </source>
</evidence>
<dbReference type="InterPro" id="IPR020831">
    <property type="entry name" value="GlycerAld/Erythrose_P_DH"/>
</dbReference>
<dbReference type="Pfam" id="PF02800">
    <property type="entry name" value="Gp_dh_C"/>
    <property type="match status" value="1"/>
</dbReference>
<keyword evidence="3" id="KW-0560">Oxidoreductase</keyword>
<feature type="active site" description="Nucleophile" evidence="4">
    <location>
        <position position="159"/>
    </location>
</feature>
<dbReference type="Proteomes" id="UP000004931">
    <property type="component" value="Unassembled WGS sequence"/>
</dbReference>
<dbReference type="FunFam" id="3.30.360.10:FF:000002">
    <property type="entry name" value="Glyceraldehyde-3-phosphate dehydrogenase"/>
    <property type="match status" value="1"/>
</dbReference>
<gene>
    <name evidence="9" type="ORF">GP2143_16461</name>
</gene>
<evidence type="ECO:0000259" key="8">
    <source>
        <dbReference type="SMART" id="SM00846"/>
    </source>
</evidence>
<comment type="similarity">
    <text evidence="1 7">Belongs to the glyceraldehyde-3-phosphate dehydrogenase family.</text>
</comment>
<feature type="binding site" evidence="5">
    <location>
        <begin position="17"/>
        <end position="18"/>
    </location>
    <ligand>
        <name>NAD(+)</name>
        <dbReference type="ChEBI" id="CHEBI:57540"/>
    </ligand>
</feature>
<comment type="subunit">
    <text evidence="2">Homotetramer.</text>
</comment>
<dbReference type="AlphaFoldDB" id="A0Y9R2"/>
<dbReference type="FunFam" id="3.40.50.720:FF:000001">
    <property type="entry name" value="Glyceraldehyde-3-phosphate dehydrogenase"/>
    <property type="match status" value="1"/>
</dbReference>
<dbReference type="eggNOG" id="COG0057">
    <property type="taxonomic scope" value="Bacteria"/>
</dbReference>
<dbReference type="PRINTS" id="PR00078">
    <property type="entry name" value="G3PDHDRGNASE"/>
</dbReference>
<dbReference type="SUPFAM" id="SSF51735">
    <property type="entry name" value="NAD(P)-binding Rossmann-fold domains"/>
    <property type="match status" value="1"/>
</dbReference>
<evidence type="ECO:0000256" key="3">
    <source>
        <dbReference type="ARBA" id="ARBA00023002"/>
    </source>
</evidence>
<reference evidence="9 10" key="1">
    <citation type="journal article" date="2010" name="J. Bacteriol.">
        <title>Genome sequence of the oligotrophic marine Gammaproteobacterium HTCC2143, isolated from the Oregon Coast.</title>
        <authorList>
            <person name="Oh H.M."/>
            <person name="Kang I."/>
            <person name="Ferriera S."/>
            <person name="Giovannoni S.J."/>
            <person name="Cho J.C."/>
        </authorList>
    </citation>
    <scope>NUCLEOTIDE SEQUENCE [LARGE SCALE GENOMIC DNA]</scope>
    <source>
        <strain evidence="9 10">HTCC2143</strain>
    </source>
</reference>
<evidence type="ECO:0000256" key="4">
    <source>
        <dbReference type="PIRSR" id="PIRSR000149-1"/>
    </source>
</evidence>